<keyword evidence="8" id="KW-0732">Signal</keyword>
<organism evidence="10 11">
    <name type="scientific">Nocardioides bigeumensis</name>
    <dbReference type="NCBI Taxonomy" id="433657"/>
    <lineage>
        <taxon>Bacteria</taxon>
        <taxon>Bacillati</taxon>
        <taxon>Actinomycetota</taxon>
        <taxon>Actinomycetes</taxon>
        <taxon>Propionibacteriales</taxon>
        <taxon>Nocardioidaceae</taxon>
        <taxon>Nocardioides</taxon>
    </lineage>
</organism>
<keyword evidence="7" id="KW-1133">Transmembrane helix</keyword>
<feature type="signal peptide" evidence="8">
    <location>
        <begin position="1"/>
        <end position="22"/>
    </location>
</feature>
<dbReference type="GO" id="GO:0006508">
    <property type="term" value="P:proteolysis"/>
    <property type="evidence" value="ECO:0007669"/>
    <property type="project" value="UniProtKB-KW"/>
</dbReference>
<dbReference type="PANTHER" id="PTHR43806:SF11">
    <property type="entry name" value="CEREVISIN-RELATED"/>
    <property type="match status" value="1"/>
</dbReference>
<name>A0ABN2YTJ5_9ACTN</name>
<evidence type="ECO:0000256" key="5">
    <source>
        <dbReference type="PROSITE-ProRule" id="PRU01240"/>
    </source>
</evidence>
<dbReference type="GO" id="GO:0008233">
    <property type="term" value="F:peptidase activity"/>
    <property type="evidence" value="ECO:0007669"/>
    <property type="project" value="UniProtKB-KW"/>
</dbReference>
<evidence type="ECO:0000313" key="10">
    <source>
        <dbReference type="EMBL" id="GAA2132244.1"/>
    </source>
</evidence>
<evidence type="ECO:0000256" key="4">
    <source>
        <dbReference type="ARBA" id="ARBA00022825"/>
    </source>
</evidence>
<dbReference type="PROSITE" id="PS51892">
    <property type="entry name" value="SUBTILASE"/>
    <property type="match status" value="1"/>
</dbReference>
<dbReference type="InterPro" id="IPR015500">
    <property type="entry name" value="Peptidase_S8_subtilisin-rel"/>
</dbReference>
<evidence type="ECO:0000256" key="1">
    <source>
        <dbReference type="ARBA" id="ARBA00011073"/>
    </source>
</evidence>
<dbReference type="InterPro" id="IPR000209">
    <property type="entry name" value="Peptidase_S8/S53_dom"/>
</dbReference>
<keyword evidence="11" id="KW-1185">Reference proteome</keyword>
<reference evidence="10 11" key="1">
    <citation type="journal article" date="2019" name="Int. J. Syst. Evol. Microbiol.">
        <title>The Global Catalogue of Microorganisms (GCM) 10K type strain sequencing project: providing services to taxonomists for standard genome sequencing and annotation.</title>
        <authorList>
            <consortium name="The Broad Institute Genomics Platform"/>
            <consortium name="The Broad Institute Genome Sequencing Center for Infectious Disease"/>
            <person name="Wu L."/>
            <person name="Ma J."/>
        </authorList>
    </citation>
    <scope>NUCLEOTIDE SEQUENCE [LARGE SCALE GENOMIC DNA]</scope>
    <source>
        <strain evidence="10 11">JCM 16021</strain>
    </source>
</reference>
<evidence type="ECO:0000313" key="11">
    <source>
        <dbReference type="Proteomes" id="UP001500575"/>
    </source>
</evidence>
<dbReference type="PANTHER" id="PTHR43806">
    <property type="entry name" value="PEPTIDASE S8"/>
    <property type="match status" value="1"/>
</dbReference>
<evidence type="ECO:0000256" key="8">
    <source>
        <dbReference type="SAM" id="SignalP"/>
    </source>
</evidence>
<dbReference type="InterPro" id="IPR050131">
    <property type="entry name" value="Peptidase_S8_subtilisin-like"/>
</dbReference>
<keyword evidence="4 5" id="KW-0720">Serine protease</keyword>
<dbReference type="InterPro" id="IPR036852">
    <property type="entry name" value="Peptidase_S8/S53_dom_sf"/>
</dbReference>
<feature type="chain" id="PRO_5047243628" evidence="8">
    <location>
        <begin position="23"/>
        <end position="426"/>
    </location>
</feature>
<protein>
    <submittedName>
        <fullName evidence="10">Type VII secretion system ESX-3 serine protease mycosin MycP3</fullName>
    </submittedName>
</protein>
<feature type="region of interest" description="Disordered" evidence="6">
    <location>
        <begin position="358"/>
        <end position="390"/>
    </location>
</feature>
<dbReference type="PROSITE" id="PS00137">
    <property type="entry name" value="SUBTILASE_HIS"/>
    <property type="match status" value="1"/>
</dbReference>
<gene>
    <name evidence="10" type="primary">mycP3</name>
    <name evidence="10" type="ORF">GCM10009843_36580</name>
</gene>
<feature type="active site" description="Charge relay system" evidence="5">
    <location>
        <position position="80"/>
    </location>
</feature>
<evidence type="ECO:0000259" key="9">
    <source>
        <dbReference type="Pfam" id="PF00082"/>
    </source>
</evidence>
<comment type="caution">
    <text evidence="10">The sequence shown here is derived from an EMBL/GenBank/DDBJ whole genome shotgun (WGS) entry which is preliminary data.</text>
</comment>
<feature type="domain" description="Peptidase S8/S53" evidence="9">
    <location>
        <begin position="71"/>
        <end position="348"/>
    </location>
</feature>
<feature type="active site" description="Charge relay system" evidence="5">
    <location>
        <position position="301"/>
    </location>
</feature>
<accession>A0ABN2YTJ5</accession>
<dbReference type="PRINTS" id="PR00723">
    <property type="entry name" value="SUBTILISIN"/>
</dbReference>
<keyword evidence="7" id="KW-0472">Membrane</keyword>
<evidence type="ECO:0000256" key="3">
    <source>
        <dbReference type="ARBA" id="ARBA00022801"/>
    </source>
</evidence>
<dbReference type="Gene3D" id="3.40.50.200">
    <property type="entry name" value="Peptidase S8/S53 domain"/>
    <property type="match status" value="1"/>
</dbReference>
<keyword evidence="2 5" id="KW-0645">Protease</keyword>
<proteinExistence type="inferred from homology"/>
<evidence type="ECO:0000256" key="6">
    <source>
        <dbReference type="SAM" id="MobiDB-lite"/>
    </source>
</evidence>
<dbReference type="Pfam" id="PF00082">
    <property type="entry name" value="Peptidase_S8"/>
    <property type="match status" value="1"/>
</dbReference>
<dbReference type="InterPro" id="IPR022398">
    <property type="entry name" value="Peptidase_S8_His-AS"/>
</dbReference>
<keyword evidence="3 5" id="KW-0378">Hydrolase</keyword>
<feature type="active site" description="Charge relay system" evidence="5">
    <location>
        <position position="110"/>
    </location>
</feature>
<comment type="similarity">
    <text evidence="1 5">Belongs to the peptidase S8 family.</text>
</comment>
<sequence length="426" mass="42855">MRVALAAVCLGAVCVGAAPASATPKALADVDCSQIGVDDGPVDSTSPSTPFDLIDMPEAWARLARRGETPGAGVRVAVVDSGVAAGAQVPVVERVSFSLGGVEAELGDYHGTAVAGLVAGPRRTAAPEPLPVGFAPGAEVVDVRVYDSAEPGEGQVGVETPRVAAGLRWVADNAERLDIGVVTVALVVGPSRQLEEAIRAVLDADVVVVAGSGNRPVEGQPLFDELGELRTGEDAAGLVFPAGYDGVLAVSATAGGAPGAEADPRSSILQSSAIDVAAPTYGAVTAGVNGGTCVLPSIATSWAAAEVAGVVAVLRAAYPRQSARQVVSRLVQTADGAPLVPDNLTGAGVVQPDEALSRPLQPAASGEVATNAEEPDRNPRAQAPVPPEDRLAETRRNAVWLGLIGGAALAIAALLRPLLARRRSGL</sequence>
<dbReference type="RefSeq" id="WP_344305261.1">
    <property type="nucleotide sequence ID" value="NZ_BAAAQQ010000013.1"/>
</dbReference>
<dbReference type="Proteomes" id="UP001500575">
    <property type="component" value="Unassembled WGS sequence"/>
</dbReference>
<evidence type="ECO:0000256" key="2">
    <source>
        <dbReference type="ARBA" id="ARBA00022670"/>
    </source>
</evidence>
<dbReference type="SUPFAM" id="SSF52743">
    <property type="entry name" value="Subtilisin-like"/>
    <property type="match status" value="1"/>
</dbReference>
<keyword evidence="7" id="KW-0812">Transmembrane</keyword>
<dbReference type="EMBL" id="BAAAQQ010000013">
    <property type="protein sequence ID" value="GAA2132244.1"/>
    <property type="molecule type" value="Genomic_DNA"/>
</dbReference>
<feature type="transmembrane region" description="Helical" evidence="7">
    <location>
        <begin position="398"/>
        <end position="419"/>
    </location>
</feature>
<evidence type="ECO:0000256" key="7">
    <source>
        <dbReference type="SAM" id="Phobius"/>
    </source>
</evidence>